<dbReference type="InterPro" id="IPR032474">
    <property type="entry name" value="Argonaute_N"/>
</dbReference>
<evidence type="ECO:0000313" key="6">
    <source>
        <dbReference type="Proteomes" id="UP000285301"/>
    </source>
</evidence>
<dbReference type="Pfam" id="PF02171">
    <property type="entry name" value="Piwi"/>
    <property type="match status" value="1"/>
</dbReference>
<feature type="domain" description="Piwi" evidence="4">
    <location>
        <begin position="622"/>
        <end position="917"/>
    </location>
</feature>
<sequence>PSRSSDSRSESGTAVRGNYGTRQIPESSIDINRYLPTFNDTLSKNYGEVKVKGESEFVKRPPDYAHEFIKTLTLISNHYPLRIPKITVYHYDITVRALPNDWNGEGSDNLDELAKKIDKGRQRKLTKTQNRNVIDTFVAQESTRLFWSIINNKPMRPVYDGMKNMYTATPINAIGTEKDACVHQIVHARDEEVPGGFGNFLVTIKVPGENGNDEKNDAKCEVTLREISDYYCGTLPEFPIDAGTALNIILRYGPSASRVAVGANSLNDPNSQHFLLPYGKEFLFGHYQSVRPIAAGMSIVIDRTSSPFVQNFNEDSLINYLLELLKKNHGKNVNQKHIIDLVHEKNPDHDYVSREFKRIHFYTLHLGYKKVYKNFYRIAQSACNQKFPFQREGHDAKMTSVEEYFRTQYGINLEYPHYPCLDFGNKKKSIYIPLEISRLVRNQHYRGKLDGDQTSIMIKETAKEPRERFAHIQKSLLEVKNESAPYREEFQIDIDNKPVRTIGKIISPPKLSYGNTQFTPEGGKWNMKDLELLEGNSLTNWVAISFASQIKNLDHFTYNLKRMAHKMGLNADDPVDSFQAESVNRAIQRVRELEPSFIVWVQDRNDELRKHMKQTFEVTLKGIASQCILSKTYNKMNDQTLANLILKINTKLGGKNHSLVNPPPILKKPGVMIIGADVNHSTPADDIERLFVSNEGGGRFAVSIAALVSTFDQTYFRYYTSVKVQKKERQEMISDLGEMFNQALKCYFNENQKKLPESIIFFRDGVSEGQFRAVLDYEFAHLQKICDAIRKKVKPEFKPKITFIIVQKRNHTRFRPQDPREGHGKMRNVPPGTLVDTTVIHPRNWDYYLISHEGIQGTSVPTHYYVLKDENQFTADELYKLTYFLCHTYSNASRAISIPAPVKYADLAAFRAREHIRITPEIARESSPPQNEDKEQRAQRFGRIVGLINREITIDDQFRRKMYFC</sequence>
<protein>
    <submittedName>
        <fullName evidence="5">Protein argonaute-3-like protein</fullName>
    </submittedName>
</protein>
<dbReference type="AlphaFoldDB" id="A0A443R466"/>
<dbReference type="InterPro" id="IPR014811">
    <property type="entry name" value="ArgoL1"/>
</dbReference>
<dbReference type="PROSITE" id="PS50822">
    <property type="entry name" value="PIWI"/>
    <property type="match status" value="1"/>
</dbReference>
<dbReference type="GO" id="GO:0003723">
    <property type="term" value="F:RNA binding"/>
    <property type="evidence" value="ECO:0007669"/>
    <property type="project" value="InterPro"/>
</dbReference>
<feature type="domain" description="PAZ" evidence="3">
    <location>
        <begin position="337"/>
        <end position="441"/>
    </location>
</feature>
<evidence type="ECO:0000259" key="4">
    <source>
        <dbReference type="PROSITE" id="PS50822"/>
    </source>
</evidence>
<dbReference type="PROSITE" id="PS50821">
    <property type="entry name" value="PAZ"/>
    <property type="match status" value="1"/>
</dbReference>
<dbReference type="Pfam" id="PF02170">
    <property type="entry name" value="PAZ"/>
    <property type="match status" value="1"/>
</dbReference>
<dbReference type="OrthoDB" id="6496092at2759"/>
<name>A0A443R466_9ACAR</name>
<dbReference type="SMART" id="SM00949">
    <property type="entry name" value="PAZ"/>
    <property type="match status" value="1"/>
</dbReference>
<dbReference type="Gene3D" id="3.40.50.2300">
    <property type="match status" value="1"/>
</dbReference>
<gene>
    <name evidence="5" type="ORF">B4U79_09544</name>
</gene>
<dbReference type="STRING" id="1965070.A0A443R466"/>
<proteinExistence type="inferred from homology"/>
<feature type="region of interest" description="Disordered" evidence="2">
    <location>
        <begin position="1"/>
        <end position="22"/>
    </location>
</feature>
<dbReference type="CDD" id="cd04657">
    <property type="entry name" value="Piwi_ago-like"/>
    <property type="match status" value="1"/>
</dbReference>
<evidence type="ECO:0000256" key="2">
    <source>
        <dbReference type="SAM" id="MobiDB-lite"/>
    </source>
</evidence>
<dbReference type="Pfam" id="PF08699">
    <property type="entry name" value="ArgoL1"/>
    <property type="match status" value="1"/>
</dbReference>
<dbReference type="InterPro" id="IPR003165">
    <property type="entry name" value="Piwi"/>
</dbReference>
<organism evidence="5 6">
    <name type="scientific">Dinothrombium tinctorium</name>
    <dbReference type="NCBI Taxonomy" id="1965070"/>
    <lineage>
        <taxon>Eukaryota</taxon>
        <taxon>Metazoa</taxon>
        <taxon>Ecdysozoa</taxon>
        <taxon>Arthropoda</taxon>
        <taxon>Chelicerata</taxon>
        <taxon>Arachnida</taxon>
        <taxon>Acari</taxon>
        <taxon>Acariformes</taxon>
        <taxon>Trombidiformes</taxon>
        <taxon>Prostigmata</taxon>
        <taxon>Anystina</taxon>
        <taxon>Parasitengona</taxon>
        <taxon>Trombidioidea</taxon>
        <taxon>Trombidiidae</taxon>
        <taxon>Dinothrombium</taxon>
    </lineage>
</organism>
<accession>A0A443R466</accession>
<dbReference type="SUPFAM" id="SSF101690">
    <property type="entry name" value="PAZ domain"/>
    <property type="match status" value="1"/>
</dbReference>
<dbReference type="InterPro" id="IPR003100">
    <property type="entry name" value="PAZ_dom"/>
</dbReference>
<evidence type="ECO:0000256" key="1">
    <source>
        <dbReference type="RuleBase" id="RU361178"/>
    </source>
</evidence>
<dbReference type="InterPro" id="IPR045246">
    <property type="entry name" value="Piwi_ago-like"/>
</dbReference>
<dbReference type="Gene3D" id="2.170.260.10">
    <property type="entry name" value="paz domain"/>
    <property type="match status" value="1"/>
</dbReference>
<dbReference type="SUPFAM" id="SSF53098">
    <property type="entry name" value="Ribonuclease H-like"/>
    <property type="match status" value="1"/>
</dbReference>
<keyword evidence="6" id="KW-1185">Reference proteome</keyword>
<dbReference type="GO" id="GO:0034587">
    <property type="term" value="P:piRNA processing"/>
    <property type="evidence" value="ECO:0007669"/>
    <property type="project" value="UniProtKB-ARBA"/>
</dbReference>
<feature type="non-terminal residue" evidence="5">
    <location>
        <position position="965"/>
    </location>
</feature>
<dbReference type="InterPro" id="IPR036085">
    <property type="entry name" value="PAZ_dom_sf"/>
</dbReference>
<dbReference type="Proteomes" id="UP000285301">
    <property type="component" value="Unassembled WGS sequence"/>
</dbReference>
<evidence type="ECO:0000313" key="5">
    <source>
        <dbReference type="EMBL" id="RWS10056.1"/>
    </source>
</evidence>
<dbReference type="InterPro" id="IPR036397">
    <property type="entry name" value="RNaseH_sf"/>
</dbReference>
<comment type="similarity">
    <text evidence="1">Belongs to the argonaute family.</text>
</comment>
<feature type="non-terminal residue" evidence="5">
    <location>
        <position position="1"/>
    </location>
</feature>
<dbReference type="EMBL" id="NCKU01002242">
    <property type="protein sequence ID" value="RWS10056.1"/>
    <property type="molecule type" value="Genomic_DNA"/>
</dbReference>
<dbReference type="Pfam" id="PF16486">
    <property type="entry name" value="ArgoN"/>
    <property type="match status" value="1"/>
</dbReference>
<reference evidence="5 6" key="1">
    <citation type="journal article" date="2018" name="Gigascience">
        <title>Genomes of trombidid mites reveal novel predicted allergens and laterally-transferred genes associated with secondary metabolism.</title>
        <authorList>
            <person name="Dong X."/>
            <person name="Chaisiri K."/>
            <person name="Xia D."/>
            <person name="Armstrong S.D."/>
            <person name="Fang Y."/>
            <person name="Donnelly M.J."/>
            <person name="Kadowaki T."/>
            <person name="McGarry J.W."/>
            <person name="Darby A.C."/>
            <person name="Makepeace B.L."/>
        </authorList>
    </citation>
    <scope>NUCLEOTIDE SEQUENCE [LARGE SCALE GENOMIC DNA]</scope>
    <source>
        <strain evidence="5">UoL-WK</strain>
    </source>
</reference>
<evidence type="ECO:0000259" key="3">
    <source>
        <dbReference type="PROSITE" id="PS50821"/>
    </source>
</evidence>
<dbReference type="CDD" id="cd02846">
    <property type="entry name" value="PAZ_argonaute_like"/>
    <property type="match status" value="1"/>
</dbReference>
<dbReference type="Gene3D" id="3.30.420.10">
    <property type="entry name" value="Ribonuclease H-like superfamily/Ribonuclease H"/>
    <property type="match status" value="1"/>
</dbReference>
<comment type="caution">
    <text evidence="5">The sequence shown here is derived from an EMBL/GenBank/DDBJ whole genome shotgun (WGS) entry which is preliminary data.</text>
</comment>
<dbReference type="SMART" id="SM00950">
    <property type="entry name" value="Piwi"/>
    <property type="match status" value="1"/>
</dbReference>
<dbReference type="PANTHER" id="PTHR22891">
    <property type="entry name" value="EUKARYOTIC TRANSLATION INITIATION FACTOR 2C"/>
    <property type="match status" value="1"/>
</dbReference>
<dbReference type="InterPro" id="IPR012337">
    <property type="entry name" value="RNaseH-like_sf"/>
</dbReference>